<reference evidence="1 2" key="1">
    <citation type="journal article" date="2018" name="Sci. Rep.">
        <title>Genomic signatures of local adaptation to the degree of environmental predictability in rotifers.</title>
        <authorList>
            <person name="Franch-Gras L."/>
            <person name="Hahn C."/>
            <person name="Garcia-Roger E.M."/>
            <person name="Carmona M.J."/>
            <person name="Serra M."/>
            <person name="Gomez A."/>
        </authorList>
    </citation>
    <scope>NUCLEOTIDE SEQUENCE [LARGE SCALE GENOMIC DNA]</scope>
    <source>
        <strain evidence="1">HYR1</strain>
    </source>
</reference>
<dbReference type="Proteomes" id="UP000276133">
    <property type="component" value="Unassembled WGS sequence"/>
</dbReference>
<evidence type="ECO:0000313" key="2">
    <source>
        <dbReference type="Proteomes" id="UP000276133"/>
    </source>
</evidence>
<dbReference type="EMBL" id="REGN01002278">
    <property type="protein sequence ID" value="RNA29085.1"/>
    <property type="molecule type" value="Genomic_DNA"/>
</dbReference>
<evidence type="ECO:0000313" key="1">
    <source>
        <dbReference type="EMBL" id="RNA29085.1"/>
    </source>
</evidence>
<keyword evidence="2" id="KW-1185">Reference proteome</keyword>
<name>A0A3M7S0E3_BRAPC</name>
<proteinExistence type="predicted"/>
<comment type="caution">
    <text evidence="1">The sequence shown here is derived from an EMBL/GenBank/DDBJ whole genome shotgun (WGS) entry which is preliminary data.</text>
</comment>
<protein>
    <submittedName>
        <fullName evidence="1">Uncharacterized protein</fullName>
    </submittedName>
</protein>
<sequence length="154" mass="17936">MPFLVSNCSSNIYTSAQKRLALLAVRLWQTLHLTIPKDFIVNDHFKAIYYLCINSDKLVHNFTQGFAKKLFLNEPLRFISRTSLLSCGNQFRLCENKIKNLNCSIEYLIFSHLRSIKNKEIDFSFLLLHISLKLKTFSKIALIEKQISQIHQDA</sequence>
<organism evidence="1 2">
    <name type="scientific">Brachionus plicatilis</name>
    <name type="common">Marine rotifer</name>
    <name type="synonym">Brachionus muelleri</name>
    <dbReference type="NCBI Taxonomy" id="10195"/>
    <lineage>
        <taxon>Eukaryota</taxon>
        <taxon>Metazoa</taxon>
        <taxon>Spiralia</taxon>
        <taxon>Gnathifera</taxon>
        <taxon>Rotifera</taxon>
        <taxon>Eurotatoria</taxon>
        <taxon>Monogononta</taxon>
        <taxon>Pseudotrocha</taxon>
        <taxon>Ploima</taxon>
        <taxon>Brachionidae</taxon>
        <taxon>Brachionus</taxon>
    </lineage>
</organism>
<dbReference type="AlphaFoldDB" id="A0A3M7S0E3"/>
<accession>A0A3M7S0E3</accession>
<gene>
    <name evidence="1" type="ORF">BpHYR1_049276</name>
</gene>